<organism evidence="1">
    <name type="scientific">marine sediment metagenome</name>
    <dbReference type="NCBI Taxonomy" id="412755"/>
    <lineage>
        <taxon>unclassified sequences</taxon>
        <taxon>metagenomes</taxon>
        <taxon>ecological metagenomes</taxon>
    </lineage>
</organism>
<evidence type="ECO:0000313" key="1">
    <source>
        <dbReference type="EMBL" id="KKK60213.1"/>
    </source>
</evidence>
<gene>
    <name evidence="1" type="ORF">LCGC14_3026630</name>
</gene>
<dbReference type="EMBL" id="LAZR01063085">
    <property type="protein sequence ID" value="KKK60213.1"/>
    <property type="molecule type" value="Genomic_DNA"/>
</dbReference>
<accession>A0A0F8WU02</accession>
<name>A0A0F8WU02_9ZZZZ</name>
<comment type="caution">
    <text evidence="1">The sequence shown here is derived from an EMBL/GenBank/DDBJ whole genome shotgun (WGS) entry which is preliminary data.</text>
</comment>
<protein>
    <submittedName>
        <fullName evidence="1">Uncharacterized protein</fullName>
    </submittedName>
</protein>
<proteinExistence type="predicted"/>
<reference evidence="1" key="1">
    <citation type="journal article" date="2015" name="Nature">
        <title>Complex archaea that bridge the gap between prokaryotes and eukaryotes.</title>
        <authorList>
            <person name="Spang A."/>
            <person name="Saw J.H."/>
            <person name="Jorgensen S.L."/>
            <person name="Zaremba-Niedzwiedzka K."/>
            <person name="Martijn J."/>
            <person name="Lind A.E."/>
            <person name="van Eijk R."/>
            <person name="Schleper C."/>
            <person name="Guy L."/>
            <person name="Ettema T.J."/>
        </authorList>
    </citation>
    <scope>NUCLEOTIDE SEQUENCE</scope>
</reference>
<sequence>MISLMVPTQLQEKEKLLIKCPNCGSGLIKLKGKYKLAAQVDSQVKES</sequence>
<dbReference type="AlphaFoldDB" id="A0A0F8WU02"/>